<accession>A0A1G2JN71</accession>
<organism evidence="1 2">
    <name type="scientific">Candidatus Staskawiczbacteria bacterium RIFOXYD1_FULL_32_13</name>
    <dbReference type="NCBI Taxonomy" id="1802234"/>
    <lineage>
        <taxon>Bacteria</taxon>
        <taxon>Candidatus Staskawicziibacteriota</taxon>
    </lineage>
</organism>
<gene>
    <name evidence="1" type="ORF">A2561_03280</name>
</gene>
<proteinExistence type="predicted"/>
<protein>
    <recommendedName>
        <fullName evidence="3">Aspartate ammonia-lyase</fullName>
    </recommendedName>
</protein>
<comment type="caution">
    <text evidence="1">The sequence shown here is derived from an EMBL/GenBank/DDBJ whole genome shotgun (WGS) entry which is preliminary data.</text>
</comment>
<dbReference type="EMBL" id="MHPU01000039">
    <property type="protein sequence ID" value="OGZ87688.1"/>
    <property type="molecule type" value="Genomic_DNA"/>
</dbReference>
<dbReference type="Proteomes" id="UP000178935">
    <property type="component" value="Unassembled WGS sequence"/>
</dbReference>
<dbReference type="InterPro" id="IPR011856">
    <property type="entry name" value="tRNA_endonuc-like_dom_sf"/>
</dbReference>
<sequence>MIKIKIKMLVEKIQKQNVGNAGEYYIASRLSALNFVATITLGRAEKYDILAISPKGRVVKLSVKTTQVEKAKDFPLSHKDECGQSEDFYYAFVKLNNFTKDPDFWVIPSKVLCPLLKNSHEKWGNTLNRKGEKHGHSDVRLLPIELTAGQRQYYPENWEKDVEKYYKNLNQLL</sequence>
<evidence type="ECO:0000313" key="1">
    <source>
        <dbReference type="EMBL" id="OGZ87688.1"/>
    </source>
</evidence>
<evidence type="ECO:0000313" key="2">
    <source>
        <dbReference type="Proteomes" id="UP000178935"/>
    </source>
</evidence>
<evidence type="ECO:0008006" key="3">
    <source>
        <dbReference type="Google" id="ProtNLM"/>
    </source>
</evidence>
<reference evidence="1 2" key="1">
    <citation type="journal article" date="2016" name="Nat. Commun.">
        <title>Thousands of microbial genomes shed light on interconnected biogeochemical processes in an aquifer system.</title>
        <authorList>
            <person name="Anantharaman K."/>
            <person name="Brown C.T."/>
            <person name="Hug L.A."/>
            <person name="Sharon I."/>
            <person name="Castelle C.J."/>
            <person name="Probst A.J."/>
            <person name="Thomas B.C."/>
            <person name="Singh A."/>
            <person name="Wilkins M.J."/>
            <person name="Karaoz U."/>
            <person name="Brodie E.L."/>
            <person name="Williams K.H."/>
            <person name="Hubbard S.S."/>
            <person name="Banfield J.F."/>
        </authorList>
    </citation>
    <scope>NUCLEOTIDE SEQUENCE [LARGE SCALE GENOMIC DNA]</scope>
</reference>
<dbReference type="Gene3D" id="3.40.1350.10">
    <property type="match status" value="1"/>
</dbReference>
<dbReference type="AlphaFoldDB" id="A0A1G2JN71"/>
<name>A0A1G2JN71_9BACT</name>
<dbReference type="GO" id="GO:0003676">
    <property type="term" value="F:nucleic acid binding"/>
    <property type="evidence" value="ECO:0007669"/>
    <property type="project" value="InterPro"/>
</dbReference>